<evidence type="ECO:0000259" key="5">
    <source>
        <dbReference type="Pfam" id="PF24827"/>
    </source>
</evidence>
<name>A0ABR5ABQ2_9BACL</name>
<dbReference type="PANTHER" id="PTHR37326:SF1">
    <property type="entry name" value="BLL3975 PROTEIN"/>
    <property type="match status" value="1"/>
</dbReference>
<accession>A0ABR5ABQ2</accession>
<sequence length="241" mass="26852">MDIQERLLAKATKFKTSYYVIRGSSKGNTVMVTAGVHGDERANILSAKKLMRMLQNDILRINQGTLIIVPIVNQNAYKRRIRGIPDLNRTFPRKPNEAARHPLSAALFRLAAEFQPAWYIDLHEARGFSKVNPKVLGQTLIANPKSGAIPLVKQIVARMNRSIAKKSTHFSVRLRKLPGSGRTAAHRLLHSKAITVETSCNLPVSVRVNYQIKILRNILNEAGLIKDDDLVGSQQSKAATF</sequence>
<comment type="caution">
    <text evidence="6">The sequence shown here is derived from an EMBL/GenBank/DDBJ whole genome shotgun (WGS) entry which is preliminary data.</text>
</comment>
<dbReference type="PANTHER" id="PTHR37326">
    <property type="entry name" value="BLL3975 PROTEIN"/>
    <property type="match status" value="1"/>
</dbReference>
<comment type="cofactor">
    <cofactor evidence="1">
        <name>Zn(2+)</name>
        <dbReference type="ChEBI" id="CHEBI:29105"/>
    </cofactor>
</comment>
<keyword evidence="2" id="KW-0479">Metal-binding</keyword>
<evidence type="ECO:0000256" key="2">
    <source>
        <dbReference type="ARBA" id="ARBA00022723"/>
    </source>
</evidence>
<dbReference type="SUPFAM" id="SSF53187">
    <property type="entry name" value="Zn-dependent exopeptidases"/>
    <property type="match status" value="1"/>
</dbReference>
<evidence type="ECO:0000256" key="3">
    <source>
        <dbReference type="ARBA" id="ARBA00022801"/>
    </source>
</evidence>
<dbReference type="EMBL" id="JXAK01000060">
    <property type="protein sequence ID" value="KIL38469.1"/>
    <property type="molecule type" value="Genomic_DNA"/>
</dbReference>
<dbReference type="InterPro" id="IPR055438">
    <property type="entry name" value="AstE_AspA_cat"/>
</dbReference>
<keyword evidence="4" id="KW-0862">Zinc</keyword>
<organism evidence="6 7">
    <name type="scientific">Gordoniibacillus kamchatkensis</name>
    <dbReference type="NCBI Taxonomy" id="1590651"/>
    <lineage>
        <taxon>Bacteria</taxon>
        <taxon>Bacillati</taxon>
        <taxon>Bacillota</taxon>
        <taxon>Bacilli</taxon>
        <taxon>Bacillales</taxon>
        <taxon>Paenibacillaceae</taxon>
        <taxon>Gordoniibacillus</taxon>
    </lineage>
</organism>
<evidence type="ECO:0000256" key="4">
    <source>
        <dbReference type="ARBA" id="ARBA00022833"/>
    </source>
</evidence>
<evidence type="ECO:0000313" key="7">
    <source>
        <dbReference type="Proteomes" id="UP000031967"/>
    </source>
</evidence>
<gene>
    <name evidence="6" type="ORF">SD70_26245</name>
</gene>
<dbReference type="InterPro" id="IPR053138">
    <property type="entry name" value="N-alpha-Ac-DABA_deacetylase"/>
</dbReference>
<feature type="domain" description="Succinylglutamate desuccinylase/Aspartoacylase catalytic" evidence="5">
    <location>
        <begin position="27"/>
        <end position="139"/>
    </location>
</feature>
<keyword evidence="3" id="KW-0378">Hydrolase</keyword>
<dbReference type="RefSeq" id="WP_041051137.1">
    <property type="nucleotide sequence ID" value="NZ_JXAK01000060.1"/>
</dbReference>
<proteinExistence type="predicted"/>
<dbReference type="Pfam" id="PF24827">
    <property type="entry name" value="AstE_AspA_cat"/>
    <property type="match status" value="1"/>
</dbReference>
<reference evidence="6 7" key="1">
    <citation type="submission" date="2014-12" db="EMBL/GenBank/DDBJ databases">
        <title>Draft genome sequence of Paenibacillus kamchatkensis strain B-2647.</title>
        <authorList>
            <person name="Karlyshev A.V."/>
            <person name="Kudryashova E.B."/>
        </authorList>
    </citation>
    <scope>NUCLEOTIDE SEQUENCE [LARGE SCALE GENOMIC DNA]</scope>
    <source>
        <strain evidence="6 7">VKM B-2647</strain>
    </source>
</reference>
<evidence type="ECO:0000313" key="6">
    <source>
        <dbReference type="EMBL" id="KIL38469.1"/>
    </source>
</evidence>
<evidence type="ECO:0000256" key="1">
    <source>
        <dbReference type="ARBA" id="ARBA00001947"/>
    </source>
</evidence>
<protein>
    <submittedName>
        <fullName evidence="6">Deacylase</fullName>
    </submittedName>
</protein>
<dbReference type="Gene3D" id="3.40.630.10">
    <property type="entry name" value="Zn peptidases"/>
    <property type="match status" value="1"/>
</dbReference>
<keyword evidence="7" id="KW-1185">Reference proteome</keyword>
<dbReference type="Proteomes" id="UP000031967">
    <property type="component" value="Unassembled WGS sequence"/>
</dbReference>